<name>A0A830E8N5_9CREN</name>
<keyword evidence="5 7" id="KW-0067">ATP-binding</keyword>
<dbReference type="Proteomes" id="UP000657075">
    <property type="component" value="Unassembled WGS sequence"/>
</dbReference>
<feature type="domain" description="ATP-grasp" evidence="8">
    <location>
        <begin position="82"/>
        <end position="263"/>
    </location>
</feature>
<dbReference type="PROSITE" id="PS50975">
    <property type="entry name" value="ATP_GRASP"/>
    <property type="match status" value="1"/>
</dbReference>
<reference evidence="10" key="2">
    <citation type="submission" date="2020-09" db="EMBL/GenBank/DDBJ databases">
        <authorList>
            <person name="Sun Q."/>
            <person name="Ohkuma M."/>
        </authorList>
    </citation>
    <scope>NUCLEOTIDE SEQUENCE</scope>
    <source>
        <strain evidence="10">JCM 11219</strain>
    </source>
</reference>
<dbReference type="InterPro" id="IPR004666">
    <property type="entry name" value="Rp_bS6_RimK/Lys_biosynth_LsyX"/>
</dbReference>
<evidence type="ECO:0000256" key="1">
    <source>
        <dbReference type="ARBA" id="ARBA00001946"/>
    </source>
</evidence>
<dbReference type="GO" id="GO:0005524">
    <property type="term" value="F:ATP binding"/>
    <property type="evidence" value="ECO:0007669"/>
    <property type="project" value="UniProtKB-UniRule"/>
</dbReference>
<dbReference type="GO" id="GO:0046872">
    <property type="term" value="F:metal ion binding"/>
    <property type="evidence" value="ECO:0007669"/>
    <property type="project" value="UniProtKB-KW"/>
</dbReference>
<comment type="cofactor">
    <cofactor evidence="1">
        <name>Mg(2+)</name>
        <dbReference type="ChEBI" id="CHEBI:18420"/>
    </cofactor>
</comment>
<keyword evidence="2 10" id="KW-0436">Ligase</keyword>
<dbReference type="Gene3D" id="3.40.50.20">
    <property type="match status" value="1"/>
</dbReference>
<dbReference type="Gene3D" id="3.30.1490.20">
    <property type="entry name" value="ATP-grasp fold, A domain"/>
    <property type="match status" value="1"/>
</dbReference>
<dbReference type="Proteomes" id="UP001060771">
    <property type="component" value="Chromosome"/>
</dbReference>
<dbReference type="InterPro" id="IPR011761">
    <property type="entry name" value="ATP-grasp"/>
</dbReference>
<dbReference type="InterPro" id="IPR013651">
    <property type="entry name" value="ATP-grasp_RimK-type"/>
</dbReference>
<dbReference type="AlphaFoldDB" id="A0A830E8N5"/>
<keyword evidence="12" id="KW-1185">Reference proteome</keyword>
<keyword evidence="3" id="KW-0479">Metal-binding</keyword>
<keyword evidence="6" id="KW-0460">Magnesium</keyword>
<dbReference type="EMBL" id="BMNM01000003">
    <property type="protein sequence ID" value="GGI74780.1"/>
    <property type="molecule type" value="Genomic_DNA"/>
</dbReference>
<keyword evidence="4 7" id="KW-0547">Nucleotide-binding</keyword>
<dbReference type="NCBIfam" id="TIGR00768">
    <property type="entry name" value="rimK_fam"/>
    <property type="match status" value="1"/>
</dbReference>
<dbReference type="InterPro" id="IPR016185">
    <property type="entry name" value="PreATP-grasp_dom_sf"/>
</dbReference>
<dbReference type="SUPFAM" id="SSF56059">
    <property type="entry name" value="Glutathione synthetase ATP-binding domain-like"/>
    <property type="match status" value="1"/>
</dbReference>
<evidence type="ECO:0000256" key="2">
    <source>
        <dbReference type="ARBA" id="ARBA00022598"/>
    </source>
</evidence>
<dbReference type="Pfam" id="PF22626">
    <property type="entry name" value="LysX_preATP_grasp"/>
    <property type="match status" value="1"/>
</dbReference>
<evidence type="ECO:0000313" key="9">
    <source>
        <dbReference type="EMBL" id="BDR92333.1"/>
    </source>
</evidence>
<organism evidence="10 11">
    <name type="scientific">Vulcanisaeta souniana JCM 11219</name>
    <dbReference type="NCBI Taxonomy" id="1293586"/>
    <lineage>
        <taxon>Archaea</taxon>
        <taxon>Thermoproteota</taxon>
        <taxon>Thermoprotei</taxon>
        <taxon>Thermoproteales</taxon>
        <taxon>Thermoproteaceae</taxon>
        <taxon>Vulcanisaeta</taxon>
    </lineage>
</organism>
<sequence length="268" mass="29565">MRIEEKLILNELRELNVRVNLVNVDNISLRLDEEGEDLGIVLVRLMSHVKAGLIARVLNIHGIMTINKGLAIENSWNKAIAIAILARTGISVVPSRLLLSTNPQYDGINYPVVIKPIHGSWGRLVSLANNNDELTLLLRHKSLGDAYSRISMVQPFIGDGTDYRVFVIGDEVVASMVRKPSPGDWRSNVARGGIARAIKLDGDAYETAIKAVKALDLDYAGVDLLHSNEHGYLVNEVNAIPEFKGLMNATGINIARKIAEYMLNIARR</sequence>
<dbReference type="FunFam" id="3.30.470.20:FF:000058">
    <property type="entry name" value="Alpha-aminoadipate--LysW ligase LysX protein"/>
    <property type="match status" value="1"/>
</dbReference>
<dbReference type="PANTHER" id="PTHR21621:SF2">
    <property type="entry name" value="COENZYME GAMMA-F420-2:ALPHA-L-GLUTAMATE LIGASE"/>
    <property type="match status" value="1"/>
</dbReference>
<reference evidence="10" key="1">
    <citation type="journal article" date="2014" name="Int. J. Syst. Evol. Microbiol.">
        <title>Complete genome sequence of Corynebacterium casei LMG S-19264T (=DSM 44701T), isolated from a smear-ripened cheese.</title>
        <authorList>
            <consortium name="US DOE Joint Genome Institute (JGI-PGF)"/>
            <person name="Walter F."/>
            <person name="Albersmeier A."/>
            <person name="Kalinowski J."/>
            <person name="Ruckert C."/>
        </authorList>
    </citation>
    <scope>NUCLEOTIDE SEQUENCE</scope>
    <source>
        <strain evidence="10">JCM 11219</strain>
    </source>
</reference>
<dbReference type="PANTHER" id="PTHR21621">
    <property type="entry name" value="RIBOSOMAL PROTEIN S6 MODIFICATION PROTEIN"/>
    <property type="match status" value="1"/>
</dbReference>
<evidence type="ECO:0000313" key="10">
    <source>
        <dbReference type="EMBL" id="GGI74780.1"/>
    </source>
</evidence>
<reference evidence="12" key="3">
    <citation type="submission" date="2022-09" db="EMBL/GenBank/DDBJ databases">
        <title>Complete genome sequence of Vulcanisaeta souniana.</title>
        <authorList>
            <person name="Kato S."/>
            <person name="Itoh T."/>
            <person name="Ohkuma M."/>
        </authorList>
    </citation>
    <scope>NUCLEOTIDE SEQUENCE [LARGE SCALE GENOMIC DNA]</scope>
    <source>
        <strain evidence="12">JCM 11219</strain>
    </source>
</reference>
<evidence type="ECO:0000256" key="3">
    <source>
        <dbReference type="ARBA" id="ARBA00022723"/>
    </source>
</evidence>
<dbReference type="InterPro" id="IPR013815">
    <property type="entry name" value="ATP_grasp_subdomain_1"/>
</dbReference>
<reference evidence="9" key="4">
    <citation type="journal article" date="2023" name="Microbiol. Resour. Announc.">
        <title>Complete Genome Sequence of Vulcanisaeta souniana Strain IC-059, a Hyperthermophilic Archaeon Isolated from Hot Spring Water in Japan.</title>
        <authorList>
            <person name="Kato S."/>
            <person name="Itoh T."/>
            <person name="Wu L."/>
            <person name="Ma J."/>
            <person name="Ohkuma M."/>
        </authorList>
    </citation>
    <scope>NUCLEOTIDE SEQUENCE</scope>
    <source>
        <strain evidence="9">JCM 11219</strain>
    </source>
</reference>
<proteinExistence type="predicted"/>
<protein>
    <submittedName>
        <fullName evidence="10">RimK family alpha-L-glutamate ligase</fullName>
    </submittedName>
</protein>
<evidence type="ECO:0000313" key="12">
    <source>
        <dbReference type="Proteomes" id="UP001060771"/>
    </source>
</evidence>
<evidence type="ECO:0000256" key="7">
    <source>
        <dbReference type="PROSITE-ProRule" id="PRU00409"/>
    </source>
</evidence>
<evidence type="ECO:0000313" key="11">
    <source>
        <dbReference type="Proteomes" id="UP000657075"/>
    </source>
</evidence>
<evidence type="ECO:0000256" key="5">
    <source>
        <dbReference type="ARBA" id="ARBA00022840"/>
    </source>
</evidence>
<dbReference type="EMBL" id="AP026830">
    <property type="protein sequence ID" value="BDR92333.1"/>
    <property type="molecule type" value="Genomic_DNA"/>
</dbReference>
<evidence type="ECO:0000259" key="8">
    <source>
        <dbReference type="PROSITE" id="PS50975"/>
    </source>
</evidence>
<gene>
    <name evidence="10" type="ORF">GCM10007112_09440</name>
    <name evidence="9" type="ORF">Vsou_14260</name>
</gene>
<dbReference type="Gene3D" id="3.30.470.20">
    <property type="entry name" value="ATP-grasp fold, B domain"/>
    <property type="match status" value="1"/>
</dbReference>
<dbReference type="SUPFAM" id="SSF52440">
    <property type="entry name" value="PreATP-grasp domain"/>
    <property type="match status" value="1"/>
</dbReference>
<dbReference type="Pfam" id="PF08443">
    <property type="entry name" value="RimK"/>
    <property type="match status" value="1"/>
</dbReference>
<dbReference type="GO" id="GO:0005737">
    <property type="term" value="C:cytoplasm"/>
    <property type="evidence" value="ECO:0007669"/>
    <property type="project" value="TreeGrafter"/>
</dbReference>
<accession>A0A830E8N5</accession>
<dbReference type="GO" id="GO:0043774">
    <property type="term" value="F:coenzyme F420-2 alpha-glutamyl ligase activity"/>
    <property type="evidence" value="ECO:0007669"/>
    <property type="project" value="TreeGrafter"/>
</dbReference>
<evidence type="ECO:0000256" key="4">
    <source>
        <dbReference type="ARBA" id="ARBA00022741"/>
    </source>
</evidence>
<dbReference type="InterPro" id="IPR054562">
    <property type="entry name" value="LysX/ArgX_preATP_grasp"/>
</dbReference>
<evidence type="ECO:0000256" key="6">
    <source>
        <dbReference type="ARBA" id="ARBA00022842"/>
    </source>
</evidence>